<organism evidence="2">
    <name type="scientific">uncultured Alphaproteobacteria bacterium</name>
    <dbReference type="NCBI Taxonomy" id="91750"/>
    <lineage>
        <taxon>Bacteria</taxon>
        <taxon>Pseudomonadati</taxon>
        <taxon>Pseudomonadota</taxon>
        <taxon>Alphaproteobacteria</taxon>
        <taxon>environmental samples</taxon>
    </lineage>
</organism>
<dbReference type="EMBL" id="MN990728">
    <property type="protein sequence ID" value="QIM10258.1"/>
    <property type="molecule type" value="Genomic_DNA"/>
</dbReference>
<evidence type="ECO:0000313" key="2">
    <source>
        <dbReference type="EMBL" id="QIM10258.1"/>
    </source>
</evidence>
<protein>
    <submittedName>
        <fullName evidence="2">Uncharacterized protein</fullName>
    </submittedName>
</protein>
<sequence length="158" mass="17232">MLRYVIIISLIAVAVNAEEIIDSFSQPNNETIIYGQAANANGTVNKVTIEQPADAGNPLGDPVPDYTPPTKQPLRRGQKSEVAPANAAATSEDNAISQISPQNPSDSQMTPQQMNNEIQNKLYEEGNRVYDVQSYPIDDIGYMNENGQDNAVTNYPAY</sequence>
<proteinExistence type="predicted"/>
<feature type="compositionally biased region" description="Polar residues" evidence="1">
    <location>
        <begin position="88"/>
        <end position="112"/>
    </location>
</feature>
<name>A0A6G8F266_9PROT</name>
<dbReference type="AlphaFoldDB" id="A0A6G8F266"/>
<evidence type="ECO:0000256" key="1">
    <source>
        <dbReference type="SAM" id="MobiDB-lite"/>
    </source>
</evidence>
<gene>
    <name evidence="2" type="ORF">PlAlph_0120</name>
</gene>
<feature type="region of interest" description="Disordered" evidence="1">
    <location>
        <begin position="51"/>
        <end position="112"/>
    </location>
</feature>
<reference evidence="2" key="1">
    <citation type="journal article" date="2020" name="J. ISSAAS">
        <title>Lactobacilli and other gastrointestinal microbiota of Peromyscus leucopus, reservoir host for agents of Lyme disease and other zoonoses in North America.</title>
        <authorList>
            <person name="Milovic A."/>
            <person name="Bassam K."/>
            <person name="Shao H."/>
            <person name="Chatzistamou I."/>
            <person name="Tufts D.M."/>
            <person name="Diuk-Wasser M."/>
            <person name="Barbour A.G."/>
        </authorList>
    </citation>
    <scope>NUCLEOTIDE SEQUENCE</scope>
    <source>
        <strain evidence="2">LL90</strain>
    </source>
</reference>
<accession>A0A6G8F266</accession>